<accession>X1DIV9</accession>
<proteinExistence type="predicted"/>
<gene>
    <name evidence="1" type="ORF">S03H2_08865</name>
</gene>
<sequence length="67" mass="7758">MKECIMERASVIKEVKRPKYSFYDWENALISGDNLAALKILTKEPKIKGKIRLIYIDLAYLRIDPSG</sequence>
<name>X1DIV9_9ZZZZ</name>
<comment type="caution">
    <text evidence="1">The sequence shown here is derived from an EMBL/GenBank/DDBJ whole genome shotgun (WGS) entry which is preliminary data.</text>
</comment>
<reference evidence="1" key="1">
    <citation type="journal article" date="2014" name="Front. Microbiol.">
        <title>High frequency of phylogenetically diverse reductive dehalogenase-homologous genes in deep subseafloor sedimentary metagenomes.</title>
        <authorList>
            <person name="Kawai M."/>
            <person name="Futagami T."/>
            <person name="Toyoda A."/>
            <person name="Takaki Y."/>
            <person name="Nishi S."/>
            <person name="Hori S."/>
            <person name="Arai W."/>
            <person name="Tsubouchi T."/>
            <person name="Morono Y."/>
            <person name="Uchiyama I."/>
            <person name="Ito T."/>
            <person name="Fujiyama A."/>
            <person name="Inagaki F."/>
            <person name="Takami H."/>
        </authorList>
    </citation>
    <scope>NUCLEOTIDE SEQUENCE</scope>
    <source>
        <strain evidence="1">Expedition CK06-06</strain>
    </source>
</reference>
<protein>
    <submittedName>
        <fullName evidence="1">Uncharacterized protein</fullName>
    </submittedName>
</protein>
<evidence type="ECO:0000313" key="1">
    <source>
        <dbReference type="EMBL" id="GAH20127.1"/>
    </source>
</evidence>
<dbReference type="EMBL" id="BARU01004392">
    <property type="protein sequence ID" value="GAH20127.1"/>
    <property type="molecule type" value="Genomic_DNA"/>
</dbReference>
<dbReference type="AlphaFoldDB" id="X1DIV9"/>
<organism evidence="1">
    <name type="scientific">marine sediment metagenome</name>
    <dbReference type="NCBI Taxonomy" id="412755"/>
    <lineage>
        <taxon>unclassified sequences</taxon>
        <taxon>metagenomes</taxon>
        <taxon>ecological metagenomes</taxon>
    </lineage>
</organism>